<evidence type="ECO:0000256" key="3">
    <source>
        <dbReference type="PIRSR" id="PIRSR605511-2"/>
    </source>
</evidence>
<dbReference type="Pfam" id="PF08450">
    <property type="entry name" value="SGL"/>
    <property type="match status" value="1"/>
</dbReference>
<dbReference type="STRING" id="66420.A0A194QHS8"/>
<feature type="binding site" evidence="3">
    <location>
        <position position="217"/>
    </location>
    <ligand>
        <name>a divalent metal cation</name>
        <dbReference type="ChEBI" id="CHEBI:60240"/>
    </ligand>
</feature>
<sequence>MVATIKAVETISFGEGPHWDVDEQVLYYVNFLDNTINKYNPATGQHTKTKLAQYPNTFTTFVIPIEGRKHRFLCGIKRDIVEIEWKGDNDTAVVVRTIATVEKDRPENFLNDGKADRKGRLVTGTLGGNCQSETLDNMIVPEKGSLYRMDSDGSTHKLDEKITISNGLAWDGEGKTLYLVDSMDCIRRYDYDIETGNISNSQKLFVPKDHGINGICDGLTIDTDDNLWVAVYQGGQILKIDGKTGDILQKVTMPTSDVTSLTFGGPNLDIIYVTSSNIQWQRNEPVWGAAIYEVNGLSVRGYPASKVRLNS</sequence>
<evidence type="ECO:0000313" key="5">
    <source>
        <dbReference type="EMBL" id="KPJ05108.1"/>
    </source>
</evidence>
<feature type="binding site" evidence="3">
    <location>
        <position position="111"/>
    </location>
    <ligand>
        <name>substrate</name>
    </ligand>
</feature>
<dbReference type="InterPro" id="IPR013658">
    <property type="entry name" value="SGL"/>
</dbReference>
<dbReference type="PRINTS" id="PR01790">
    <property type="entry name" value="SMP30FAMILY"/>
</dbReference>
<accession>A0A194QHS8</accession>
<keyword evidence="3" id="KW-0862">Zinc</keyword>
<dbReference type="InterPro" id="IPR011042">
    <property type="entry name" value="6-blade_b-propeller_TolB-like"/>
</dbReference>
<dbReference type="AlphaFoldDB" id="A0A194QHS8"/>
<dbReference type="EMBL" id="KQ458761">
    <property type="protein sequence ID" value="KPJ05108.1"/>
    <property type="molecule type" value="Genomic_DNA"/>
</dbReference>
<comment type="cofactor">
    <cofactor evidence="3">
        <name>Zn(2+)</name>
        <dbReference type="ChEBI" id="CHEBI:29105"/>
    </cofactor>
    <text evidence="3">Binds 1 divalent metal cation per subunit.</text>
</comment>
<gene>
    <name evidence="5" type="ORF">RR46_03945</name>
</gene>
<dbReference type="GO" id="GO:0004341">
    <property type="term" value="F:gluconolactonase activity"/>
    <property type="evidence" value="ECO:0007669"/>
    <property type="project" value="TreeGrafter"/>
</dbReference>
<evidence type="ECO:0000256" key="1">
    <source>
        <dbReference type="ARBA" id="ARBA00008853"/>
    </source>
</evidence>
<evidence type="ECO:0000256" key="2">
    <source>
        <dbReference type="PIRSR" id="PIRSR605511-1"/>
    </source>
</evidence>
<evidence type="ECO:0000259" key="4">
    <source>
        <dbReference type="Pfam" id="PF08450"/>
    </source>
</evidence>
<keyword evidence="3" id="KW-0479">Metal-binding</keyword>
<dbReference type="Proteomes" id="UP000053268">
    <property type="component" value="Unassembled WGS sequence"/>
</dbReference>
<dbReference type="InterPro" id="IPR005511">
    <property type="entry name" value="SMP-30"/>
</dbReference>
<feature type="binding site" evidence="3">
    <location>
        <position position="15"/>
    </location>
    <ligand>
        <name>a divalent metal cation</name>
        <dbReference type="ChEBI" id="CHEBI:60240"/>
    </ligand>
</feature>
<protein>
    <submittedName>
        <fullName evidence="5">Regucalcin</fullName>
    </submittedName>
</protein>
<reference evidence="5 6" key="1">
    <citation type="journal article" date="2015" name="Nat. Commun.">
        <title>Outbred genome sequencing and CRISPR/Cas9 gene editing in butterflies.</title>
        <authorList>
            <person name="Li X."/>
            <person name="Fan D."/>
            <person name="Zhang W."/>
            <person name="Liu G."/>
            <person name="Zhang L."/>
            <person name="Zhao L."/>
            <person name="Fang X."/>
            <person name="Chen L."/>
            <person name="Dong Y."/>
            <person name="Chen Y."/>
            <person name="Ding Y."/>
            <person name="Zhao R."/>
            <person name="Feng M."/>
            <person name="Zhu Y."/>
            <person name="Feng Y."/>
            <person name="Jiang X."/>
            <person name="Zhu D."/>
            <person name="Xiang H."/>
            <person name="Feng X."/>
            <person name="Li S."/>
            <person name="Wang J."/>
            <person name="Zhang G."/>
            <person name="Kronforst M.R."/>
            <person name="Wang W."/>
        </authorList>
    </citation>
    <scope>NUCLEOTIDE SEQUENCE [LARGE SCALE GENOMIC DNA]</scope>
    <source>
        <strain evidence="5">Ya'a_city_454_Px</strain>
        <tissue evidence="5">Whole body</tissue>
    </source>
</reference>
<dbReference type="PANTHER" id="PTHR10907:SF66">
    <property type="entry name" value="MIP34848P1-RELATED"/>
    <property type="match status" value="1"/>
</dbReference>
<dbReference type="PANTHER" id="PTHR10907">
    <property type="entry name" value="REGUCALCIN"/>
    <property type="match status" value="1"/>
</dbReference>
<dbReference type="Gene3D" id="2.120.10.30">
    <property type="entry name" value="TolB, C-terminal domain"/>
    <property type="match status" value="1"/>
</dbReference>
<name>A0A194QHS8_PAPXU</name>
<feature type="domain" description="SMP-30/Gluconolactonase/LRE-like region" evidence="4">
    <location>
        <begin position="13"/>
        <end position="276"/>
    </location>
</feature>
<organism evidence="5 6">
    <name type="scientific">Papilio xuthus</name>
    <name type="common">Asian swallowtail butterfly</name>
    <dbReference type="NCBI Taxonomy" id="66420"/>
    <lineage>
        <taxon>Eukaryota</taxon>
        <taxon>Metazoa</taxon>
        <taxon>Ecdysozoa</taxon>
        <taxon>Arthropoda</taxon>
        <taxon>Hexapoda</taxon>
        <taxon>Insecta</taxon>
        <taxon>Pterygota</taxon>
        <taxon>Neoptera</taxon>
        <taxon>Endopterygota</taxon>
        <taxon>Lepidoptera</taxon>
        <taxon>Glossata</taxon>
        <taxon>Ditrysia</taxon>
        <taxon>Papilionoidea</taxon>
        <taxon>Papilionidae</taxon>
        <taxon>Papilioninae</taxon>
        <taxon>Papilio</taxon>
    </lineage>
</organism>
<evidence type="ECO:0000313" key="6">
    <source>
        <dbReference type="Proteomes" id="UP000053268"/>
    </source>
</evidence>
<proteinExistence type="inferred from homology"/>
<dbReference type="GO" id="GO:0005509">
    <property type="term" value="F:calcium ion binding"/>
    <property type="evidence" value="ECO:0007669"/>
    <property type="project" value="TreeGrafter"/>
</dbReference>
<feature type="active site" description="Proton donor/acceptor" evidence="2">
    <location>
        <position position="217"/>
    </location>
</feature>
<comment type="similarity">
    <text evidence="1">Belongs to the SMP-30/CGR1 family.</text>
</comment>
<dbReference type="GO" id="GO:0019853">
    <property type="term" value="P:L-ascorbic acid biosynthetic process"/>
    <property type="evidence" value="ECO:0007669"/>
    <property type="project" value="TreeGrafter"/>
</dbReference>
<feature type="binding site" evidence="3">
    <location>
        <position position="166"/>
    </location>
    <ligand>
        <name>a divalent metal cation</name>
        <dbReference type="ChEBI" id="CHEBI:60240"/>
    </ligand>
</feature>
<dbReference type="SUPFAM" id="SSF63829">
    <property type="entry name" value="Calcium-dependent phosphotriesterase"/>
    <property type="match status" value="1"/>
</dbReference>
<keyword evidence="6" id="KW-1185">Reference proteome</keyword>